<evidence type="ECO:0008006" key="3">
    <source>
        <dbReference type="Google" id="ProtNLM"/>
    </source>
</evidence>
<name>A0A5J4WVM6_9EUKA</name>
<evidence type="ECO:0000313" key="2">
    <source>
        <dbReference type="Proteomes" id="UP000324800"/>
    </source>
</evidence>
<reference evidence="1 2" key="1">
    <citation type="submission" date="2019-03" db="EMBL/GenBank/DDBJ databases">
        <title>Single cell metagenomics reveals metabolic interactions within the superorganism composed of flagellate Streblomastix strix and complex community of Bacteroidetes bacteria on its surface.</title>
        <authorList>
            <person name="Treitli S.C."/>
            <person name="Kolisko M."/>
            <person name="Husnik F."/>
            <person name="Keeling P."/>
            <person name="Hampl V."/>
        </authorList>
    </citation>
    <scope>NUCLEOTIDE SEQUENCE [LARGE SCALE GENOMIC DNA]</scope>
    <source>
        <strain evidence="1">ST1C</strain>
    </source>
</reference>
<gene>
    <name evidence="1" type="ORF">EZS28_005405</name>
</gene>
<evidence type="ECO:0000313" key="1">
    <source>
        <dbReference type="EMBL" id="KAA6399067.1"/>
    </source>
</evidence>
<organism evidence="1 2">
    <name type="scientific">Streblomastix strix</name>
    <dbReference type="NCBI Taxonomy" id="222440"/>
    <lineage>
        <taxon>Eukaryota</taxon>
        <taxon>Metamonada</taxon>
        <taxon>Preaxostyla</taxon>
        <taxon>Oxymonadida</taxon>
        <taxon>Streblomastigidae</taxon>
        <taxon>Streblomastix</taxon>
    </lineage>
</organism>
<sequence>MELTREQAFVSLVVAAADIDVVVRQEARRVLIQIGRQNPGKAASFLLAALQDSEIIETTGISACRLLASMMSLHPDICFNTLMKKLEESKNLYLWRIQALPEFRVAQMGSSIILCRIG</sequence>
<comment type="caution">
    <text evidence="1">The sequence shown here is derived from an EMBL/GenBank/DDBJ whole genome shotgun (WGS) entry which is preliminary data.</text>
</comment>
<dbReference type="AlphaFoldDB" id="A0A5J4WVM6"/>
<accession>A0A5J4WVM6</accession>
<dbReference type="Proteomes" id="UP000324800">
    <property type="component" value="Unassembled WGS sequence"/>
</dbReference>
<protein>
    <recommendedName>
        <fullName evidence="3">Clathrin/coatomer adaptor adaptin-like N-terminal domain-containing protein</fullName>
    </recommendedName>
</protein>
<dbReference type="EMBL" id="SNRW01000826">
    <property type="protein sequence ID" value="KAA6399067.1"/>
    <property type="molecule type" value="Genomic_DNA"/>
</dbReference>
<proteinExistence type="predicted"/>